<dbReference type="GO" id="GO:0006636">
    <property type="term" value="P:unsaturated fatty acid biosynthetic process"/>
    <property type="evidence" value="ECO:0007669"/>
    <property type="project" value="UniProtKB-UniRule"/>
</dbReference>
<protein>
    <recommendedName>
        <fullName evidence="12">Acyl-CoA desaturase</fullName>
        <ecNumber evidence="12">1.14.19.1</ecNumber>
    </recommendedName>
</protein>
<keyword evidence="12" id="KW-0479">Metal-binding</keyword>
<keyword evidence="9 12" id="KW-0443">Lipid metabolism</keyword>
<keyword evidence="3 12" id="KW-0444">Lipid biosynthesis</keyword>
<comment type="function">
    <text evidence="12">Stearoyl-CoA desaturase that utilizes O(2) and electrons from reduced cytochrome b5 to introduce the first double bond into saturated fatty acyl-CoA substrates.</text>
</comment>
<dbReference type="PANTHER" id="PTHR11351">
    <property type="entry name" value="ACYL-COA DESATURASE"/>
    <property type="match status" value="1"/>
</dbReference>
<dbReference type="PRINTS" id="PR00075">
    <property type="entry name" value="FACDDSATRASE"/>
</dbReference>
<dbReference type="PROSITE" id="PS50255">
    <property type="entry name" value="CYTOCHROME_B5_2"/>
    <property type="match status" value="1"/>
</dbReference>
<evidence type="ECO:0000256" key="5">
    <source>
        <dbReference type="ARBA" id="ARBA00022832"/>
    </source>
</evidence>
<evidence type="ECO:0000313" key="15">
    <source>
        <dbReference type="EMBL" id="TPX44880.1"/>
    </source>
</evidence>
<dbReference type="InterPro" id="IPR005804">
    <property type="entry name" value="FA_desaturase_dom"/>
</dbReference>
<dbReference type="InterPro" id="IPR015876">
    <property type="entry name" value="Acyl-CoA_DS"/>
</dbReference>
<evidence type="ECO:0000256" key="12">
    <source>
        <dbReference type="PIRNR" id="PIRNR000345"/>
    </source>
</evidence>
<dbReference type="CDD" id="cd03505">
    <property type="entry name" value="Delta9-FADS-like"/>
    <property type="match status" value="1"/>
</dbReference>
<accession>A0A507D106</accession>
<name>A0A507D106_9FUNG</name>
<evidence type="ECO:0000256" key="9">
    <source>
        <dbReference type="ARBA" id="ARBA00023098"/>
    </source>
</evidence>
<organism evidence="15 16">
    <name type="scientific">Synchytrium endobioticum</name>
    <dbReference type="NCBI Taxonomy" id="286115"/>
    <lineage>
        <taxon>Eukaryota</taxon>
        <taxon>Fungi</taxon>
        <taxon>Fungi incertae sedis</taxon>
        <taxon>Chytridiomycota</taxon>
        <taxon>Chytridiomycota incertae sedis</taxon>
        <taxon>Chytridiomycetes</taxon>
        <taxon>Synchytriales</taxon>
        <taxon>Synchytriaceae</taxon>
        <taxon>Synchytrium</taxon>
    </lineage>
</organism>
<evidence type="ECO:0000256" key="11">
    <source>
        <dbReference type="ARBA" id="ARBA00023160"/>
    </source>
</evidence>
<dbReference type="Gene3D" id="3.10.120.10">
    <property type="entry name" value="Cytochrome b5-like heme/steroid binding domain"/>
    <property type="match status" value="1"/>
</dbReference>
<dbReference type="GO" id="GO:0004768">
    <property type="term" value="F:stearoyl-CoA 9-desaturase activity"/>
    <property type="evidence" value="ECO:0007669"/>
    <property type="project" value="UniProtKB-UniRule"/>
</dbReference>
<dbReference type="PANTHER" id="PTHR11351:SF31">
    <property type="entry name" value="DESATURASE 1, ISOFORM A-RELATED"/>
    <property type="match status" value="1"/>
</dbReference>
<keyword evidence="8 12" id="KW-0408">Iron</keyword>
<sequence>MGVQQPPSKGTEPWLINAVFVILVHIAAVVVPPFVHLKWQTMLLTAVFYAIGTLGITLGYHRLWSHRSFEAVMPVRVIIACMGTVAFQGSCLWWVKRHRLHHAFTDTEHDPYNAKAGLYFSHIGWIFKRPHYTRIKLIDVSDLKADAVVMLQHTYFPLLALFFAFVLPTYIARAWGDALGGFVYAGVVKAVMVWHATFCINSLAHWVGEQEYSLDTTARGGLLLAVLTQGEGHHNYHHAFPKDYRNGVRWFDYDPTKWAVTALATLGLASNLHTTPKSEIEKGKIQVLEHKTSERRKNEFWGLADSDLVVYESLDQVKKECSEGRQLLVIDNLVVDVAGWKDQHPGGSKHITNNIGRNATSSFYGLLNNHTSSAKTLVRTMAVGKIVYTNVDVTAKEE</sequence>
<proteinExistence type="inferred from homology"/>
<keyword evidence="11 12" id="KW-0275">Fatty acid biosynthesis</keyword>
<dbReference type="InterPro" id="IPR036400">
    <property type="entry name" value="Cyt_B5-like_heme/steroid_sf"/>
</dbReference>
<evidence type="ECO:0000256" key="2">
    <source>
        <dbReference type="ARBA" id="ARBA00009295"/>
    </source>
</evidence>
<comment type="cofactor">
    <cofactor evidence="12">
        <name>Fe(2+)</name>
        <dbReference type="ChEBI" id="CHEBI:29033"/>
    </cofactor>
    <text evidence="12">Expected to bind 2 Fe(2+) ions per subunit.</text>
</comment>
<dbReference type="GO" id="GO:0005789">
    <property type="term" value="C:endoplasmic reticulum membrane"/>
    <property type="evidence" value="ECO:0007669"/>
    <property type="project" value="TreeGrafter"/>
</dbReference>
<evidence type="ECO:0000256" key="7">
    <source>
        <dbReference type="ARBA" id="ARBA00023002"/>
    </source>
</evidence>
<comment type="catalytic activity">
    <reaction evidence="12">
        <text>octadecanoyl-CoA + 2 Fe(II)-[cytochrome b5] + O2 + 2 H(+) = (9Z)-octadecenoyl-CoA + 2 Fe(III)-[cytochrome b5] + 2 H2O</text>
        <dbReference type="Rhea" id="RHEA:19721"/>
        <dbReference type="Rhea" id="RHEA-COMP:10438"/>
        <dbReference type="Rhea" id="RHEA-COMP:10439"/>
        <dbReference type="ChEBI" id="CHEBI:15377"/>
        <dbReference type="ChEBI" id="CHEBI:15378"/>
        <dbReference type="ChEBI" id="CHEBI:15379"/>
        <dbReference type="ChEBI" id="CHEBI:29033"/>
        <dbReference type="ChEBI" id="CHEBI:29034"/>
        <dbReference type="ChEBI" id="CHEBI:57387"/>
        <dbReference type="ChEBI" id="CHEBI:57394"/>
        <dbReference type="EC" id="1.14.19.1"/>
    </reaction>
</comment>
<dbReference type="Proteomes" id="UP000320475">
    <property type="component" value="Unassembled WGS sequence"/>
</dbReference>
<keyword evidence="12" id="KW-0813">Transport</keyword>
<dbReference type="EC" id="1.14.19.1" evidence="12"/>
<evidence type="ECO:0000256" key="4">
    <source>
        <dbReference type="ARBA" id="ARBA00022692"/>
    </source>
</evidence>
<dbReference type="SMART" id="SM01117">
    <property type="entry name" value="Cyt-b5"/>
    <property type="match status" value="1"/>
</dbReference>
<dbReference type="InterPro" id="IPR009160">
    <property type="entry name" value="Acyl-CoA_deSatase_haem/ster-bd"/>
</dbReference>
<comment type="subcellular location">
    <subcellularLocation>
        <location evidence="1">Membrane</location>
        <topology evidence="1">Multi-pass membrane protein</topology>
    </subcellularLocation>
</comment>
<feature type="transmembrane region" description="Helical" evidence="13">
    <location>
        <begin position="154"/>
        <end position="176"/>
    </location>
</feature>
<feature type="domain" description="Cytochrome b5 heme-binding" evidence="14">
    <location>
        <begin position="309"/>
        <end position="387"/>
    </location>
</feature>
<dbReference type="GO" id="GO:0005506">
    <property type="term" value="F:iron ion binding"/>
    <property type="evidence" value="ECO:0007669"/>
    <property type="project" value="TreeGrafter"/>
</dbReference>
<reference evidence="15 16" key="1">
    <citation type="journal article" date="2019" name="Sci. Rep.">
        <title>Comparative genomics of chytrid fungi reveal insights into the obligate biotrophic and pathogenic lifestyle of Synchytrium endobioticum.</title>
        <authorList>
            <person name="van de Vossenberg B.T.L.H."/>
            <person name="Warris S."/>
            <person name="Nguyen H.D.T."/>
            <person name="van Gent-Pelzer M.P.E."/>
            <person name="Joly D.L."/>
            <person name="van de Geest H.C."/>
            <person name="Bonants P.J.M."/>
            <person name="Smith D.S."/>
            <person name="Levesque C.A."/>
            <person name="van der Lee T.A.J."/>
        </authorList>
    </citation>
    <scope>NUCLEOTIDE SEQUENCE [LARGE SCALE GENOMIC DNA]</scope>
    <source>
        <strain evidence="15 16">LEV6574</strain>
    </source>
</reference>
<evidence type="ECO:0000256" key="6">
    <source>
        <dbReference type="ARBA" id="ARBA00022989"/>
    </source>
</evidence>
<keyword evidence="12" id="KW-0249">Electron transport</keyword>
<evidence type="ECO:0000256" key="10">
    <source>
        <dbReference type="ARBA" id="ARBA00023136"/>
    </source>
</evidence>
<keyword evidence="6 13" id="KW-1133">Transmembrane helix</keyword>
<dbReference type="EMBL" id="QEAM01000164">
    <property type="protein sequence ID" value="TPX44880.1"/>
    <property type="molecule type" value="Genomic_DNA"/>
</dbReference>
<dbReference type="InterPro" id="IPR001199">
    <property type="entry name" value="Cyt_B5-like_heme/steroid-bd"/>
</dbReference>
<feature type="transmembrane region" description="Helical" evidence="13">
    <location>
        <begin position="73"/>
        <end position="95"/>
    </location>
</feature>
<dbReference type="VEuPathDB" id="FungiDB:SeMB42_g03367"/>
<feature type="transmembrane region" description="Helical" evidence="13">
    <location>
        <begin position="14"/>
        <end position="35"/>
    </location>
</feature>
<dbReference type="OrthoDB" id="10260134at2759"/>
<dbReference type="PIRSF" id="PIRSF000345">
    <property type="entry name" value="OLE1"/>
    <property type="match status" value="1"/>
</dbReference>
<keyword evidence="7 12" id="KW-0560">Oxidoreductase</keyword>
<evidence type="ECO:0000259" key="14">
    <source>
        <dbReference type="PROSITE" id="PS50255"/>
    </source>
</evidence>
<keyword evidence="12" id="KW-0349">Heme</keyword>
<keyword evidence="10 13" id="KW-0472">Membrane</keyword>
<dbReference type="SUPFAM" id="SSF55856">
    <property type="entry name" value="Cytochrome b5-like heme/steroid binding domain"/>
    <property type="match status" value="1"/>
</dbReference>
<feature type="transmembrane region" description="Helical" evidence="13">
    <location>
        <begin position="42"/>
        <end position="61"/>
    </location>
</feature>
<evidence type="ECO:0000256" key="8">
    <source>
        <dbReference type="ARBA" id="ARBA00023004"/>
    </source>
</evidence>
<evidence type="ECO:0000256" key="3">
    <source>
        <dbReference type="ARBA" id="ARBA00022516"/>
    </source>
</evidence>
<comment type="caution">
    <text evidence="15">The sequence shown here is derived from an EMBL/GenBank/DDBJ whole genome shotgun (WGS) entry which is preliminary data.</text>
</comment>
<dbReference type="Pfam" id="PF00487">
    <property type="entry name" value="FA_desaturase"/>
    <property type="match status" value="1"/>
</dbReference>
<gene>
    <name evidence="15" type="ORF">SeLEV6574_g04232</name>
</gene>
<keyword evidence="4 13" id="KW-0812">Transmembrane</keyword>
<comment type="similarity">
    <text evidence="2 12">Belongs to the fatty acid desaturase type 1 family.</text>
</comment>
<keyword evidence="5 12" id="KW-0276">Fatty acid metabolism</keyword>
<evidence type="ECO:0000313" key="16">
    <source>
        <dbReference type="Proteomes" id="UP000320475"/>
    </source>
</evidence>
<evidence type="ECO:0000256" key="13">
    <source>
        <dbReference type="SAM" id="Phobius"/>
    </source>
</evidence>
<dbReference type="Pfam" id="PF00173">
    <property type="entry name" value="Cyt-b5"/>
    <property type="match status" value="1"/>
</dbReference>
<dbReference type="AlphaFoldDB" id="A0A507D106"/>
<evidence type="ECO:0000256" key="1">
    <source>
        <dbReference type="ARBA" id="ARBA00004141"/>
    </source>
</evidence>